<dbReference type="PANTHER" id="PTHR31094:SF2">
    <property type="entry name" value="RIKEN CDNA 2310061I04 GENE"/>
    <property type="match status" value="1"/>
</dbReference>
<evidence type="ECO:0000313" key="2">
    <source>
        <dbReference type="EMBL" id="KAK2607777.1"/>
    </source>
</evidence>
<name>A0AAD9W5Q8_PHOAM</name>
<accession>A0AAD9W5Q8</accession>
<dbReference type="InterPro" id="IPR018790">
    <property type="entry name" value="DUF2358"/>
</dbReference>
<sequence length="289" mass="31953">MSAPRLSRTSSAHSQNVVTRAVGRRSRSFLAGFLPVTAQTAPAPASTPSSSTSKPLTTLQEANTRNLPEVWFNPTFPYANTNTTPPLGQGPNKPPDDRKAKLGKTLRILQERLPTLLQSPLPTEILAPNISLHLFPSTHPHLPTVSGRVAYIAALWTAPMTWNRLPIIGDVELEIMSERMVKQPGTRQGAVSEKLVVRWRTTGKGIGSKLPFRDKQTAKEFWGLFIFEFDSEGRVLSHTIEHVQSGGDWDKGIGAKFVGLTDWLLGGMRGPEGCPAFEIHQEQRPQRRR</sequence>
<protein>
    <submittedName>
        <fullName evidence="2">Uncharacterized protein</fullName>
    </submittedName>
</protein>
<dbReference type="Proteomes" id="UP001265746">
    <property type="component" value="Unassembled WGS sequence"/>
</dbReference>
<keyword evidence="3" id="KW-1185">Reference proteome</keyword>
<evidence type="ECO:0000256" key="1">
    <source>
        <dbReference type="SAM" id="MobiDB-lite"/>
    </source>
</evidence>
<comment type="caution">
    <text evidence="2">The sequence shown here is derived from an EMBL/GenBank/DDBJ whole genome shotgun (WGS) entry which is preliminary data.</text>
</comment>
<dbReference type="Pfam" id="PF17119">
    <property type="entry name" value="MMU163"/>
    <property type="match status" value="2"/>
</dbReference>
<gene>
    <name evidence="2" type="ORF">N8I77_006429</name>
</gene>
<proteinExistence type="predicted"/>
<dbReference type="AlphaFoldDB" id="A0AAD9W5Q8"/>
<feature type="compositionally biased region" description="Polar residues" evidence="1">
    <location>
        <begin position="7"/>
        <end position="18"/>
    </location>
</feature>
<evidence type="ECO:0000313" key="3">
    <source>
        <dbReference type="Proteomes" id="UP001265746"/>
    </source>
</evidence>
<dbReference type="InterPro" id="IPR031342">
    <property type="entry name" value="Mug163-like"/>
</dbReference>
<organism evidence="2 3">
    <name type="scientific">Phomopsis amygdali</name>
    <name type="common">Fusicoccum amygdali</name>
    <dbReference type="NCBI Taxonomy" id="1214568"/>
    <lineage>
        <taxon>Eukaryota</taxon>
        <taxon>Fungi</taxon>
        <taxon>Dikarya</taxon>
        <taxon>Ascomycota</taxon>
        <taxon>Pezizomycotina</taxon>
        <taxon>Sordariomycetes</taxon>
        <taxon>Sordariomycetidae</taxon>
        <taxon>Diaporthales</taxon>
        <taxon>Diaporthaceae</taxon>
        <taxon>Diaporthe</taxon>
    </lineage>
</organism>
<dbReference type="EMBL" id="JAUJFL010000003">
    <property type="protein sequence ID" value="KAK2607777.1"/>
    <property type="molecule type" value="Genomic_DNA"/>
</dbReference>
<feature type="region of interest" description="Disordered" evidence="1">
    <location>
        <begin position="1"/>
        <end position="22"/>
    </location>
</feature>
<dbReference type="PANTHER" id="PTHR31094">
    <property type="entry name" value="RIKEN CDNA 2310061I04 GENE"/>
    <property type="match status" value="1"/>
</dbReference>
<feature type="region of interest" description="Disordered" evidence="1">
    <location>
        <begin position="73"/>
        <end position="99"/>
    </location>
</feature>
<feature type="region of interest" description="Disordered" evidence="1">
    <location>
        <begin position="39"/>
        <end position="58"/>
    </location>
</feature>
<reference evidence="2" key="1">
    <citation type="submission" date="2023-06" db="EMBL/GenBank/DDBJ databases">
        <authorList>
            <person name="Noh H."/>
        </authorList>
    </citation>
    <scope>NUCLEOTIDE SEQUENCE</scope>
    <source>
        <strain evidence="2">DUCC20226</strain>
    </source>
</reference>